<dbReference type="PANTHER" id="PTHR33594:SF1">
    <property type="entry name" value="HD_PDEASE DOMAIN-CONTAINING PROTEIN"/>
    <property type="match status" value="1"/>
</dbReference>
<dbReference type="Gene3D" id="1.10.472.50">
    <property type="entry name" value="HD-domain/PDEase-like"/>
    <property type="match status" value="1"/>
</dbReference>
<name>A0A2U1PXD1_ARTAN</name>
<dbReference type="Proteomes" id="UP000245207">
    <property type="component" value="Unassembled WGS sequence"/>
</dbReference>
<gene>
    <name evidence="2" type="ORF">CTI12_AA100870</name>
</gene>
<accession>A0A2U1PXD1</accession>
<feature type="signal peptide" evidence="1">
    <location>
        <begin position="1"/>
        <end position="20"/>
    </location>
</feature>
<dbReference type="GO" id="GO:0016787">
    <property type="term" value="F:hydrolase activity"/>
    <property type="evidence" value="ECO:0007669"/>
    <property type="project" value="UniProtKB-KW"/>
</dbReference>
<sequence length="639" mass="72847">MDHEWFLISMLLLLQVELAALLHDIGDYKYLRYLYHKHYFEGQAIHGELVIRVGDYVGLCDYIHAPFTQHKEIPVAIKKGVIQPNSEWTKILFDHSCCCYKILRLAWMDFQEALFIHRNGLIAIVASLDIIQWNFFRVRGHDLVIQRSHSYSLLFTFNLKVSVSMLWKSRSLTHFLCSSLMFTCLNSSKNNNSTNNKRKKTHFRGSCYHPLGLNFIGIVVEVKSRNSRSNNSNPDSKGHKIVKSSCSSTFYLELCYFTITSHPEVSTKASERMTPKKSLKQHVEDLKTLMSSAIFLKEHSDLLWLHEIFLHQFYSASETLHVMVSKRAAFIRKIKHRREYLLSYDHYYLKYSRRNDGESYGLNQFTEFIVGAASTLRAITSGAIGCRKGLSLGHISNYNVGMVGVPANTVEDFLIPNQSSNLRRFIPYYILSIHPHVSMVQRDKAASLETEEEQSRVAEKMGVVELAALLHDIGDYKYLRDPSEEKVVEEFLAKEGFKVEINGVANGSHIPEFGVVQDADRLDAIGAIGIDLGQAAFSWAPNNSSPTKELKVNNWASNLPTWRHIFSPIIGLVERPFGGSRNRVLHDPNIQPRFILLEDLGQAAFSWAPNNSSPTKELKVFMGKRTSAQSGYYNSEHQG</sequence>
<evidence type="ECO:0000313" key="3">
    <source>
        <dbReference type="Proteomes" id="UP000245207"/>
    </source>
</evidence>
<comment type="caution">
    <text evidence="2">The sequence shown here is derived from an EMBL/GenBank/DDBJ whole genome shotgun (WGS) entry which is preliminary data.</text>
</comment>
<dbReference type="AlphaFoldDB" id="A0A2U1PXD1"/>
<dbReference type="SUPFAM" id="SSF109604">
    <property type="entry name" value="HD-domain/PDEase-like"/>
    <property type="match status" value="1"/>
</dbReference>
<dbReference type="PANTHER" id="PTHR33594">
    <property type="entry name" value="SUPERFAMILY HYDROLASE, PUTATIVE (AFU_ORTHOLOGUE AFUA_1G03035)-RELATED"/>
    <property type="match status" value="1"/>
</dbReference>
<reference evidence="2 3" key="1">
    <citation type="journal article" date="2018" name="Mol. Plant">
        <title>The genome of Artemisia annua provides insight into the evolution of Asteraceae family and artemisinin biosynthesis.</title>
        <authorList>
            <person name="Shen Q."/>
            <person name="Zhang L."/>
            <person name="Liao Z."/>
            <person name="Wang S."/>
            <person name="Yan T."/>
            <person name="Shi P."/>
            <person name="Liu M."/>
            <person name="Fu X."/>
            <person name="Pan Q."/>
            <person name="Wang Y."/>
            <person name="Lv Z."/>
            <person name="Lu X."/>
            <person name="Zhang F."/>
            <person name="Jiang W."/>
            <person name="Ma Y."/>
            <person name="Chen M."/>
            <person name="Hao X."/>
            <person name="Li L."/>
            <person name="Tang Y."/>
            <person name="Lv G."/>
            <person name="Zhou Y."/>
            <person name="Sun X."/>
            <person name="Brodelius P.E."/>
            <person name="Rose J.K.C."/>
            <person name="Tang K."/>
        </authorList>
    </citation>
    <scope>NUCLEOTIDE SEQUENCE [LARGE SCALE GENOMIC DNA]</scope>
    <source>
        <strain evidence="3">cv. Huhao1</strain>
        <tissue evidence="2">Leaf</tissue>
    </source>
</reference>
<feature type="chain" id="PRO_5015570756" evidence="1">
    <location>
        <begin position="21"/>
        <end position="639"/>
    </location>
</feature>
<dbReference type="OrthoDB" id="16547at2759"/>
<proteinExistence type="predicted"/>
<evidence type="ECO:0000313" key="2">
    <source>
        <dbReference type="EMBL" id="PWA90395.1"/>
    </source>
</evidence>
<keyword evidence="3" id="KW-1185">Reference proteome</keyword>
<dbReference type="EMBL" id="PKPP01000633">
    <property type="protein sequence ID" value="PWA90395.1"/>
    <property type="molecule type" value="Genomic_DNA"/>
</dbReference>
<evidence type="ECO:0000256" key="1">
    <source>
        <dbReference type="SAM" id="SignalP"/>
    </source>
</evidence>
<protein>
    <submittedName>
        <fullName evidence="2">Metal-dependent phosphohydrolase</fullName>
    </submittedName>
</protein>
<dbReference type="Gene3D" id="1.20.58.1910">
    <property type="match status" value="1"/>
</dbReference>
<keyword evidence="1" id="KW-0732">Signal</keyword>
<organism evidence="2 3">
    <name type="scientific">Artemisia annua</name>
    <name type="common">Sweet wormwood</name>
    <dbReference type="NCBI Taxonomy" id="35608"/>
    <lineage>
        <taxon>Eukaryota</taxon>
        <taxon>Viridiplantae</taxon>
        <taxon>Streptophyta</taxon>
        <taxon>Embryophyta</taxon>
        <taxon>Tracheophyta</taxon>
        <taxon>Spermatophyta</taxon>
        <taxon>Magnoliopsida</taxon>
        <taxon>eudicotyledons</taxon>
        <taxon>Gunneridae</taxon>
        <taxon>Pentapetalae</taxon>
        <taxon>asterids</taxon>
        <taxon>campanulids</taxon>
        <taxon>Asterales</taxon>
        <taxon>Asteraceae</taxon>
        <taxon>Asteroideae</taxon>
        <taxon>Anthemideae</taxon>
        <taxon>Artemisiinae</taxon>
        <taxon>Artemisia</taxon>
    </lineage>
</organism>
<dbReference type="STRING" id="35608.A0A2U1PXD1"/>
<keyword evidence="2" id="KW-0378">Hydrolase</keyword>